<dbReference type="InterPro" id="IPR043133">
    <property type="entry name" value="GTP-CH-I_C/QueF"/>
</dbReference>
<dbReference type="PATRIC" id="fig|1208921.3.peg.174"/>
<dbReference type="PANTHER" id="PTHR34354">
    <property type="entry name" value="NADPH-DEPENDENT 7-CYANO-7-DEAZAGUANINE REDUCTASE"/>
    <property type="match status" value="1"/>
</dbReference>
<dbReference type="eggNOG" id="COG0780">
    <property type="taxonomic scope" value="Bacteria"/>
</dbReference>
<dbReference type="KEGG" id="kga:ST1E_0458"/>
<name>M1LTN0_9PROT</name>
<evidence type="ECO:0000256" key="2">
    <source>
        <dbReference type="ARBA" id="ARBA00022785"/>
    </source>
</evidence>
<evidence type="ECO:0000256" key="4">
    <source>
        <dbReference type="ARBA" id="ARBA00023002"/>
    </source>
</evidence>
<dbReference type="eggNOG" id="COG2904">
    <property type="taxonomic scope" value="Bacteria"/>
</dbReference>
<evidence type="ECO:0000259" key="6">
    <source>
        <dbReference type="Pfam" id="PF14819"/>
    </source>
</evidence>
<dbReference type="GO" id="GO:0008616">
    <property type="term" value="P:tRNA queuosine(34) biosynthetic process"/>
    <property type="evidence" value="ECO:0007669"/>
    <property type="project" value="UniProtKB-KW"/>
</dbReference>
<gene>
    <name evidence="7" type="ORF">ST1E_0458</name>
</gene>
<dbReference type="Pfam" id="PF14489">
    <property type="entry name" value="QueF"/>
    <property type="match status" value="1"/>
</dbReference>
<dbReference type="AlphaFoldDB" id="M1LTN0"/>
<dbReference type="NCBIfam" id="TIGR03138">
    <property type="entry name" value="QueF"/>
    <property type="match status" value="1"/>
</dbReference>
<dbReference type="Pfam" id="PF14819">
    <property type="entry name" value="QueF_N"/>
    <property type="match status" value="1"/>
</dbReference>
<dbReference type="PIRSF" id="PIRSF004750">
    <property type="entry name" value="Nitrile_oxidored_YqcD_prd"/>
    <property type="match status" value="1"/>
</dbReference>
<evidence type="ECO:0000313" key="7">
    <source>
        <dbReference type="EMBL" id="AGF48897.1"/>
    </source>
</evidence>
<dbReference type="InterPro" id="IPR029500">
    <property type="entry name" value="QueF"/>
</dbReference>
<evidence type="ECO:0000313" key="8">
    <source>
        <dbReference type="Proteomes" id="UP000011658"/>
    </source>
</evidence>
<evidence type="ECO:0000256" key="3">
    <source>
        <dbReference type="ARBA" id="ARBA00022857"/>
    </source>
</evidence>
<keyword evidence="1" id="KW-0963">Cytoplasm</keyword>
<dbReference type="GO" id="GO:0005737">
    <property type="term" value="C:cytoplasm"/>
    <property type="evidence" value="ECO:0007669"/>
    <property type="project" value="InterPro"/>
</dbReference>
<dbReference type="InterPro" id="IPR050084">
    <property type="entry name" value="NADPH_dep_7-cyano-7-deazaG_red"/>
</dbReference>
<dbReference type="HOGENOM" id="CLU_054738_0_0_4"/>
<evidence type="ECO:0000256" key="5">
    <source>
        <dbReference type="SAM" id="MobiDB-lite"/>
    </source>
</evidence>
<keyword evidence="4 7" id="KW-0560">Oxidoreductase</keyword>
<keyword evidence="3" id="KW-0521">NADP</keyword>
<proteinExistence type="predicted"/>
<feature type="region of interest" description="Disordered" evidence="5">
    <location>
        <begin position="249"/>
        <end position="271"/>
    </location>
</feature>
<evidence type="ECO:0000256" key="1">
    <source>
        <dbReference type="ARBA" id="ARBA00022490"/>
    </source>
</evidence>
<dbReference type="Proteomes" id="UP000011658">
    <property type="component" value="Chromosome"/>
</dbReference>
<dbReference type="PANTHER" id="PTHR34354:SF1">
    <property type="entry name" value="NADPH-DEPENDENT 7-CYANO-7-DEAZAGUANINE REDUCTASE"/>
    <property type="match status" value="1"/>
</dbReference>
<dbReference type="Gene3D" id="3.30.1130.10">
    <property type="match status" value="2"/>
</dbReference>
<reference evidence="7 8" key="1">
    <citation type="journal article" date="2013" name="Genome Biol. Evol.">
        <title>Genome evolution and phylogenomic analysis of candidatus kinetoplastibacterium, the betaproteobacterial endosymbionts of strigomonas and angomonas.</title>
        <authorList>
            <person name="Alves J.M."/>
            <person name="Serrano M.G."/>
            <person name="Maia da Silva F."/>
            <person name="Voegtly L.J."/>
            <person name="Matveyev A.V."/>
            <person name="Teixeira M.M."/>
            <person name="Camargo E.P."/>
            <person name="Buck G.A."/>
        </authorList>
    </citation>
    <scope>NUCLEOTIDE SEQUENCE [LARGE SCALE GENOMIC DNA]</scope>
    <source>
        <strain evidence="7 8">TCC219</strain>
    </source>
</reference>
<feature type="domain" description="NADPH-dependent 7-cyano-7-deazaguanine reductase N-terminal" evidence="6">
    <location>
        <begin position="13"/>
        <end position="114"/>
    </location>
</feature>
<dbReference type="RefSeq" id="WP_015389382.1">
    <property type="nucleotide sequence ID" value="NC_020284.1"/>
</dbReference>
<dbReference type="InterPro" id="IPR029139">
    <property type="entry name" value="QueF_N"/>
</dbReference>
<keyword evidence="8" id="KW-1185">Reference proteome</keyword>
<accession>M1LTN0</accession>
<dbReference type="InterPro" id="IPR016428">
    <property type="entry name" value="QueF_type2"/>
</dbReference>
<organism evidence="7 8">
    <name type="scientific">Candidatus Kinetoplastidibacterium galati TCC219</name>
    <dbReference type="NCBI Taxonomy" id="1208921"/>
    <lineage>
        <taxon>Bacteria</taxon>
        <taxon>Pseudomonadati</taxon>
        <taxon>Pseudomonadota</taxon>
        <taxon>Betaproteobacteria</taxon>
        <taxon>Candidatus Kinetoplastidibacterium</taxon>
    </lineage>
</organism>
<protein>
    <submittedName>
        <fullName evidence="7">7-cyano-7-deazaguanine reductase</fullName>
        <ecNumber evidence="7">1.7.1.13</ecNumber>
    </submittedName>
</protein>
<sequence length="271" mass="31357">MGNINPLGHDIEYSFKYDPNYLFAIPRKTISKIPMYGLDIWNIYELSWLNNNGKPEIAIAKIEIPSNSLNIIESKSLKLYLNSFNNTNFENINEVKDILNKDISNAIQCPVFIKMITPENFHMLYIEKSSDVGLCIDDIEVKINIYKPSPELLELSNTSVDVVSETIISRMFRSRCPVTGQPDWASIKIKYKGIKIDHSSILKYIISYRDHLGFHENCIDKIFMDISYTCQPNYLSVYGNFTRRGGIDINPWRTSDRNEPPPLENCRTERQ</sequence>
<dbReference type="OrthoDB" id="9789995at2"/>
<dbReference type="SUPFAM" id="SSF55620">
    <property type="entry name" value="Tetrahydrobiopterin biosynthesis enzymes-like"/>
    <property type="match status" value="1"/>
</dbReference>
<dbReference type="EC" id="1.7.1.13" evidence="7"/>
<dbReference type="STRING" id="1208921.ST1E_0458"/>
<keyword evidence="2" id="KW-0671">Queuosine biosynthesis</keyword>
<dbReference type="GO" id="GO:0033739">
    <property type="term" value="F:preQ1 synthase activity"/>
    <property type="evidence" value="ECO:0007669"/>
    <property type="project" value="UniProtKB-EC"/>
</dbReference>
<dbReference type="EMBL" id="CP003806">
    <property type="protein sequence ID" value="AGF48897.1"/>
    <property type="molecule type" value="Genomic_DNA"/>
</dbReference>